<reference evidence="7" key="1">
    <citation type="submission" date="2025-08" db="UniProtKB">
        <authorList>
            <consortium name="RefSeq"/>
        </authorList>
    </citation>
    <scope>IDENTIFICATION</scope>
    <source>
        <tissue evidence="7">Entire body</tissue>
    </source>
</reference>
<keyword evidence="4" id="KW-0472">Membrane</keyword>
<dbReference type="GO" id="GO:0008194">
    <property type="term" value="F:UDP-glycosyltransferase activity"/>
    <property type="evidence" value="ECO:0007669"/>
    <property type="project" value="InterPro"/>
</dbReference>
<keyword evidence="6" id="KW-1185">Reference proteome</keyword>
<gene>
    <name evidence="7" type="primary">LOC108737227</name>
</gene>
<keyword evidence="4" id="KW-0812">Transmembrane</keyword>
<keyword evidence="5" id="KW-0732">Signal</keyword>
<accession>A0A1W4WZG7</accession>
<evidence type="ECO:0000256" key="2">
    <source>
        <dbReference type="ARBA" id="ARBA00022676"/>
    </source>
</evidence>
<sequence length="516" mass="59748">MLCKISVFVVFIAALSLTDSAKILGYFLYPSYSHQIVYQKIWLELARRGHDVTVFTPNPTKSREFQNLKEVDLSDSYKVLEEHHELISDYDDVDYVEDTIRLTKLCKLVLEQQLTHPDVQNLIHNNTEQYDLLVVEFVYPIIFGLKEVVKAPMVGILTFEPSLSWHDYMRSPTHPIATPNSFLPMYKNLTFLERLYSVYHSVHYRVSLVFRVGFPMRGLLYQIFNTTKNTFELAAETSIVFVNTPILGLPRPTVPQMITYSGLHLKGPNELSQLPKDLKNILDTAENGVIYFSLGSNIKSDKLSDDKKNELLTAFSQLPYTVLWKFENDSIANKPGNVYISKWYPQQEVLAHPNVKLFITQVGLQSLEEAIHFGVPLIGMPFYADQHHNARKIVYHKIGVEVDYKTFTAESLKSSIEEVIRNPSYKEKISKISELSREKPMDDLEKIVWYMEYVIRHQGAPYLKNSALDLPLYQYLMLDVYAFLIISAILIWRIMRKLLRVLSNVFKSSPNKDKRD</sequence>
<dbReference type="RefSeq" id="XP_018325460.1">
    <property type="nucleotide sequence ID" value="XM_018469958.2"/>
</dbReference>
<keyword evidence="3" id="KW-0808">Transferase</keyword>
<dbReference type="Pfam" id="PF00201">
    <property type="entry name" value="UDPGT"/>
    <property type="match status" value="1"/>
</dbReference>
<dbReference type="GeneID" id="108737227"/>
<feature type="chain" id="PRO_5010711709" evidence="5">
    <location>
        <begin position="21"/>
        <end position="516"/>
    </location>
</feature>
<dbReference type="InterPro" id="IPR002213">
    <property type="entry name" value="UDP_glucos_trans"/>
</dbReference>
<dbReference type="InParanoid" id="A0A1W4WZG7"/>
<organism evidence="6 7">
    <name type="scientific">Agrilus planipennis</name>
    <name type="common">Emerald ash borer</name>
    <name type="synonym">Agrilus marcopoli</name>
    <dbReference type="NCBI Taxonomy" id="224129"/>
    <lineage>
        <taxon>Eukaryota</taxon>
        <taxon>Metazoa</taxon>
        <taxon>Ecdysozoa</taxon>
        <taxon>Arthropoda</taxon>
        <taxon>Hexapoda</taxon>
        <taxon>Insecta</taxon>
        <taxon>Pterygota</taxon>
        <taxon>Neoptera</taxon>
        <taxon>Endopterygota</taxon>
        <taxon>Coleoptera</taxon>
        <taxon>Polyphaga</taxon>
        <taxon>Elateriformia</taxon>
        <taxon>Buprestoidea</taxon>
        <taxon>Buprestidae</taxon>
        <taxon>Agrilinae</taxon>
        <taxon>Agrilus</taxon>
    </lineage>
</organism>
<dbReference type="InterPro" id="IPR050271">
    <property type="entry name" value="UDP-glycosyltransferase"/>
</dbReference>
<evidence type="ECO:0000256" key="4">
    <source>
        <dbReference type="SAM" id="Phobius"/>
    </source>
</evidence>
<dbReference type="KEGG" id="apln:108737227"/>
<keyword evidence="2" id="KW-0328">Glycosyltransferase</keyword>
<proteinExistence type="inferred from homology"/>
<dbReference type="Gene3D" id="3.40.50.2000">
    <property type="entry name" value="Glycogen Phosphorylase B"/>
    <property type="match status" value="2"/>
</dbReference>
<dbReference type="CDD" id="cd03784">
    <property type="entry name" value="GT1_Gtf-like"/>
    <property type="match status" value="1"/>
</dbReference>
<dbReference type="FunFam" id="3.40.50.2000:FF:000021">
    <property type="entry name" value="UDP-glucuronosyltransferase"/>
    <property type="match status" value="1"/>
</dbReference>
<dbReference type="SUPFAM" id="SSF53756">
    <property type="entry name" value="UDP-Glycosyltransferase/glycogen phosphorylase"/>
    <property type="match status" value="1"/>
</dbReference>
<keyword evidence="4" id="KW-1133">Transmembrane helix</keyword>
<evidence type="ECO:0000313" key="7">
    <source>
        <dbReference type="RefSeq" id="XP_018325460.1"/>
    </source>
</evidence>
<dbReference type="Proteomes" id="UP000192223">
    <property type="component" value="Unplaced"/>
</dbReference>
<dbReference type="PANTHER" id="PTHR48043:SF159">
    <property type="entry name" value="EG:EG0003.4 PROTEIN-RELATED"/>
    <property type="match status" value="1"/>
</dbReference>
<feature type="transmembrane region" description="Helical" evidence="4">
    <location>
        <begin position="472"/>
        <end position="492"/>
    </location>
</feature>
<evidence type="ECO:0000256" key="1">
    <source>
        <dbReference type="ARBA" id="ARBA00009995"/>
    </source>
</evidence>
<dbReference type="PANTHER" id="PTHR48043">
    <property type="entry name" value="EG:EG0003.4 PROTEIN-RELATED"/>
    <property type="match status" value="1"/>
</dbReference>
<evidence type="ECO:0000256" key="5">
    <source>
        <dbReference type="SAM" id="SignalP"/>
    </source>
</evidence>
<comment type="similarity">
    <text evidence="1">Belongs to the UDP-glycosyltransferase family.</text>
</comment>
<dbReference type="AlphaFoldDB" id="A0A1W4WZG7"/>
<name>A0A1W4WZG7_AGRPL</name>
<dbReference type="OrthoDB" id="5835829at2759"/>
<protein>
    <submittedName>
        <fullName evidence="7">UDP-glucuronosyltransferase 2B14-like</fullName>
    </submittedName>
</protein>
<feature type="signal peptide" evidence="5">
    <location>
        <begin position="1"/>
        <end position="20"/>
    </location>
</feature>
<evidence type="ECO:0000313" key="6">
    <source>
        <dbReference type="Proteomes" id="UP000192223"/>
    </source>
</evidence>
<evidence type="ECO:0000256" key="3">
    <source>
        <dbReference type="ARBA" id="ARBA00022679"/>
    </source>
</evidence>